<dbReference type="Proteomes" id="UP000307173">
    <property type="component" value="Unassembled WGS sequence"/>
</dbReference>
<dbReference type="GO" id="GO:0005634">
    <property type="term" value="C:nucleus"/>
    <property type="evidence" value="ECO:0007669"/>
    <property type="project" value="UniProtKB-SubCell"/>
</dbReference>
<evidence type="ECO:0000256" key="3">
    <source>
        <dbReference type="ARBA" id="ARBA00022737"/>
    </source>
</evidence>
<dbReference type="PANTHER" id="PTHR45973:SF23">
    <property type="entry name" value="PROTEIN PHOSPHATASE 1 REGULATORY SUBUNIT 7"/>
    <property type="match status" value="1"/>
</dbReference>
<gene>
    <name evidence="6" type="ORF">CANINC_002100</name>
</gene>
<dbReference type="InterPro" id="IPR025875">
    <property type="entry name" value="Leu-rich_rpt_4"/>
</dbReference>
<comment type="subcellular location">
    <subcellularLocation>
        <location evidence="1">Nucleus</location>
    </subcellularLocation>
</comment>
<dbReference type="SMART" id="SM00369">
    <property type="entry name" value="LRR_TYP"/>
    <property type="match status" value="7"/>
</dbReference>
<dbReference type="OrthoDB" id="266138at2759"/>
<dbReference type="SUPFAM" id="SSF52058">
    <property type="entry name" value="L domain-like"/>
    <property type="match status" value="1"/>
</dbReference>
<keyword evidence="3" id="KW-0677">Repeat</keyword>
<dbReference type="Gene3D" id="3.80.10.10">
    <property type="entry name" value="Ribonuclease Inhibitor"/>
    <property type="match status" value="2"/>
</dbReference>
<dbReference type="InterPro" id="IPR001611">
    <property type="entry name" value="Leu-rich_rpt"/>
</dbReference>
<accession>A0A4T0X378</accession>
<dbReference type="PROSITE" id="PS51450">
    <property type="entry name" value="LRR"/>
    <property type="match status" value="8"/>
</dbReference>
<dbReference type="AlphaFoldDB" id="A0A4T0X378"/>
<reference evidence="6 7" key="1">
    <citation type="journal article" date="2019" name="Front. Genet.">
        <title>Whole-Genome Sequencing of the Opportunistic Yeast Pathogen Candida inconspicua Uncovers Its Hybrid Origin.</title>
        <authorList>
            <person name="Mixao V."/>
            <person name="Hansen A.P."/>
            <person name="Saus E."/>
            <person name="Boekhout T."/>
            <person name="Lass-Florl C."/>
            <person name="Gabaldon T."/>
        </authorList>
    </citation>
    <scope>NUCLEOTIDE SEQUENCE [LARGE SCALE GENOMIC DNA]</scope>
    <source>
        <strain evidence="6 7">CBS 180</strain>
    </source>
</reference>
<evidence type="ECO:0000256" key="1">
    <source>
        <dbReference type="ARBA" id="ARBA00004123"/>
    </source>
</evidence>
<keyword evidence="4" id="KW-0539">Nucleus</keyword>
<keyword evidence="7" id="KW-1185">Reference proteome</keyword>
<dbReference type="Pfam" id="PF12799">
    <property type="entry name" value="LRR_4"/>
    <property type="match status" value="3"/>
</dbReference>
<dbReference type="FunFam" id="3.80.10.10:FF:000312">
    <property type="entry name" value="Protein phosphatases pp1 regulatory subunit, putative"/>
    <property type="match status" value="1"/>
</dbReference>
<comment type="caution">
    <text evidence="6">The sequence shown here is derived from an EMBL/GenBank/DDBJ whole genome shotgun (WGS) entry which is preliminary data.</text>
</comment>
<evidence type="ECO:0000313" key="7">
    <source>
        <dbReference type="Proteomes" id="UP000307173"/>
    </source>
</evidence>
<proteinExistence type="inferred from homology"/>
<evidence type="ECO:0000256" key="5">
    <source>
        <dbReference type="ARBA" id="ARBA00023460"/>
    </source>
</evidence>
<keyword evidence="2" id="KW-0433">Leucine-rich repeat</keyword>
<sequence length="373" mass="42969">MSLQDRLEKLELSSSEDEHGMDVIDEVLDEEDIAAKEAQKQRAAALDHIEKTYGLTTIPDNNIDLLPADNELTSDIPLDTTYIDLVHLKITSLEDLQLERFLKLESINLRDNLITSLHALKRLPHKELLVELDFYDNRIKHISSHISEFINLENLDLSFNNIKHIKHVNTLTKLENLYFVQNRISKIENIENLINLTNLELGGNKIENIENLDSLVNLQQLWLGQNKISKLQNLSMLSNLRILSIQSNRIEKIEGLEGLHSLEELYLSHNRISKIEGLSTLRNLRVLDITSNSITKLENLEKLTELTDFWCSYNKLSDYSNVANALSNCKKLETVYFEGNPLQLNDPTGYRRKLRLCFGPQLEKIDALYLKQS</sequence>
<dbReference type="EMBL" id="SELW01000331">
    <property type="protein sequence ID" value="TID29143.1"/>
    <property type="molecule type" value="Genomic_DNA"/>
</dbReference>
<dbReference type="PANTHER" id="PTHR45973">
    <property type="entry name" value="PROTEIN PHOSPHATASE 1 REGULATORY SUBUNIT SDS22-RELATED"/>
    <property type="match status" value="1"/>
</dbReference>
<evidence type="ECO:0000256" key="2">
    <source>
        <dbReference type="ARBA" id="ARBA00022614"/>
    </source>
</evidence>
<dbReference type="InterPro" id="IPR003591">
    <property type="entry name" value="Leu-rich_rpt_typical-subtyp"/>
</dbReference>
<evidence type="ECO:0000256" key="4">
    <source>
        <dbReference type="ARBA" id="ARBA00023242"/>
    </source>
</evidence>
<name>A0A4T0X378_9ASCO</name>
<dbReference type="InterPro" id="IPR050576">
    <property type="entry name" value="Cilia_flagella_integrity"/>
</dbReference>
<protein>
    <recommendedName>
        <fullName evidence="8">Protein phosphatase 1 regulatory subunit 7</fullName>
    </recommendedName>
</protein>
<evidence type="ECO:0000313" key="6">
    <source>
        <dbReference type="EMBL" id="TID29143.1"/>
    </source>
</evidence>
<dbReference type="STRING" id="52247.A0A4T0X378"/>
<evidence type="ECO:0008006" key="8">
    <source>
        <dbReference type="Google" id="ProtNLM"/>
    </source>
</evidence>
<organism evidence="6 7">
    <name type="scientific">Pichia inconspicua</name>
    <dbReference type="NCBI Taxonomy" id="52247"/>
    <lineage>
        <taxon>Eukaryota</taxon>
        <taxon>Fungi</taxon>
        <taxon>Dikarya</taxon>
        <taxon>Ascomycota</taxon>
        <taxon>Saccharomycotina</taxon>
        <taxon>Pichiomycetes</taxon>
        <taxon>Pichiales</taxon>
        <taxon>Pichiaceae</taxon>
        <taxon>Pichia</taxon>
    </lineage>
</organism>
<dbReference type="InterPro" id="IPR032675">
    <property type="entry name" value="LRR_dom_sf"/>
</dbReference>
<dbReference type="SMART" id="SM00365">
    <property type="entry name" value="LRR_SD22"/>
    <property type="match status" value="11"/>
</dbReference>
<comment type="similarity">
    <text evidence="5">Belongs to the SDS22 family.</text>
</comment>